<name>A0A846MSQ8_9BACT</name>
<dbReference type="GO" id="GO:0015344">
    <property type="term" value="F:siderophore uptake transmembrane transporter activity"/>
    <property type="evidence" value="ECO:0007669"/>
    <property type="project" value="TreeGrafter"/>
</dbReference>
<dbReference type="AlphaFoldDB" id="A0A846MSQ8"/>
<dbReference type="Pfam" id="PF07715">
    <property type="entry name" value="Plug"/>
    <property type="match status" value="1"/>
</dbReference>
<proteinExistence type="predicted"/>
<keyword evidence="4" id="KW-0812">Transmembrane</keyword>
<gene>
    <name evidence="9" type="ORF">FHS56_002193</name>
</gene>
<comment type="caution">
    <text evidence="9">The sequence shown here is derived from an EMBL/GenBank/DDBJ whole genome shotgun (WGS) entry which is preliminary data.</text>
</comment>
<dbReference type="Proteomes" id="UP000537126">
    <property type="component" value="Unassembled WGS sequence"/>
</dbReference>
<dbReference type="PANTHER" id="PTHR30069">
    <property type="entry name" value="TONB-DEPENDENT OUTER MEMBRANE RECEPTOR"/>
    <property type="match status" value="1"/>
</dbReference>
<organism evidence="9 10">
    <name type="scientific">Thermonema lapsum</name>
    <dbReference type="NCBI Taxonomy" id="28195"/>
    <lineage>
        <taxon>Bacteria</taxon>
        <taxon>Pseudomonadati</taxon>
        <taxon>Bacteroidota</taxon>
        <taxon>Cytophagia</taxon>
        <taxon>Cytophagales</taxon>
        <taxon>Thermonemataceae</taxon>
        <taxon>Thermonema</taxon>
    </lineage>
</organism>
<evidence type="ECO:0000313" key="9">
    <source>
        <dbReference type="EMBL" id="NIK74664.1"/>
    </source>
</evidence>
<keyword evidence="2" id="KW-0813">Transport</keyword>
<dbReference type="GO" id="GO:0009279">
    <property type="term" value="C:cell outer membrane"/>
    <property type="evidence" value="ECO:0007669"/>
    <property type="project" value="UniProtKB-SubCell"/>
</dbReference>
<evidence type="ECO:0000256" key="3">
    <source>
        <dbReference type="ARBA" id="ARBA00022452"/>
    </source>
</evidence>
<evidence type="ECO:0000256" key="6">
    <source>
        <dbReference type="ARBA" id="ARBA00023136"/>
    </source>
</evidence>
<dbReference type="Gene3D" id="2.170.130.10">
    <property type="entry name" value="TonB-dependent receptor, plug domain"/>
    <property type="match status" value="1"/>
</dbReference>
<dbReference type="Gene3D" id="2.40.170.20">
    <property type="entry name" value="TonB-dependent receptor, beta-barrel domain"/>
    <property type="match status" value="1"/>
</dbReference>
<reference evidence="9 10" key="1">
    <citation type="submission" date="2020-03" db="EMBL/GenBank/DDBJ databases">
        <title>Genomic Encyclopedia of Type Strains, Phase IV (KMG-IV): sequencing the most valuable type-strain genomes for metagenomic binning, comparative biology and taxonomic classification.</title>
        <authorList>
            <person name="Goeker M."/>
        </authorList>
    </citation>
    <scope>NUCLEOTIDE SEQUENCE [LARGE SCALE GENOMIC DNA]</scope>
    <source>
        <strain evidence="9 10">DSM 5718</strain>
    </source>
</reference>
<dbReference type="Pfam" id="PF13715">
    <property type="entry name" value="CarbopepD_reg_2"/>
    <property type="match status" value="1"/>
</dbReference>
<dbReference type="InterPro" id="IPR039426">
    <property type="entry name" value="TonB-dep_rcpt-like"/>
</dbReference>
<dbReference type="PANTHER" id="PTHR30069:SF29">
    <property type="entry name" value="HEMOGLOBIN AND HEMOGLOBIN-HAPTOGLOBIN-BINDING PROTEIN 1-RELATED"/>
    <property type="match status" value="1"/>
</dbReference>
<dbReference type="InterPro" id="IPR012910">
    <property type="entry name" value="Plug_dom"/>
</dbReference>
<keyword evidence="9" id="KW-0675">Receptor</keyword>
<dbReference type="SUPFAM" id="SSF49464">
    <property type="entry name" value="Carboxypeptidase regulatory domain-like"/>
    <property type="match status" value="1"/>
</dbReference>
<evidence type="ECO:0000256" key="1">
    <source>
        <dbReference type="ARBA" id="ARBA00004571"/>
    </source>
</evidence>
<feature type="domain" description="TonB-dependent receptor plug" evidence="8">
    <location>
        <begin position="135"/>
        <end position="223"/>
    </location>
</feature>
<sequence>MPHYKEFLWACLYLCLHAWSSKAQDCMLRLDGRVIDTNGKPLPAATVYILNSKQGSITSSDGYYRLEKLCPGQYVIEISFTGYSTLYDTLQLTSSMHRNYRLSELPLDVGKVVIESKPFLYESVVVETLNDKAQWRQASKPLSRMLEEIEGVSSLSTGAEIAQPMLHGFWGNRLALNVEGSPLGSQRWGAEHAPEIDPLAYDRIEVIKGAQAVLLGSDAIGGAVVVKQSPLSDIDSLQIRCILNTYSNGMGALVHQKTSGRLSENFTFRIYTTATSSGDRQAARYVLSNTGHRRLSAGTGLGYRYRRWDANVQYDFFGAENGILRAAHIGNLDDLARAMERHQPWYVAPFSYDIANPKQKIAHHSWRLQSHRHGEHADWYFVYSLQNNTRKEYDIRRGGRSNMPAVWMRLLQQHLSVQGNFHFLRQMESSLAAEGLWQDNLNRTEQTNTRPILPDYRRQQLSLAWANTLPLNRMEWNWGLRLDYNHVQVWTFDYKQQLNTPEFRKFNGQFNMGMHTHLSDAWEWTSSLAWNYRLPAINELYSQGLHHGSGWIEEGLLVDNTGYYTPKSKLRFEQTYRWVNQWVYSKKQHRLSLTPHVSYIQNYVNLEAADLRLTIRGAFPVFRYRQTDVLWAGSDLSWEWQLSPSLKTTHKGSVLWAYDIKRDAGLNQVPPPVYRGAIVWQKAKWGKLSDIQLEFTSEYNGIALSLPHVIAPTQVESQASDTDRAWDFMPPPADYWLFHWRMEGNYGTHWRFSVEVENILNRAYRSYLNRWRYFADDLGRNVSLSVQYMFH</sequence>
<comment type="subcellular location">
    <subcellularLocation>
        <location evidence="1">Cell outer membrane</location>
        <topology evidence="1">Multi-pass membrane protein</topology>
    </subcellularLocation>
</comment>
<dbReference type="RefSeq" id="WP_166920648.1">
    <property type="nucleotide sequence ID" value="NZ_JAASRN010000004.1"/>
</dbReference>
<keyword evidence="3" id="KW-1134">Transmembrane beta strand</keyword>
<dbReference type="Gene3D" id="2.60.40.1120">
    <property type="entry name" value="Carboxypeptidase-like, regulatory domain"/>
    <property type="match status" value="1"/>
</dbReference>
<keyword evidence="6" id="KW-0472">Membrane</keyword>
<dbReference type="GO" id="GO:0044718">
    <property type="term" value="P:siderophore transmembrane transport"/>
    <property type="evidence" value="ECO:0007669"/>
    <property type="project" value="TreeGrafter"/>
</dbReference>
<evidence type="ECO:0000256" key="7">
    <source>
        <dbReference type="ARBA" id="ARBA00023237"/>
    </source>
</evidence>
<keyword evidence="7" id="KW-0998">Cell outer membrane</keyword>
<dbReference type="InterPro" id="IPR008969">
    <property type="entry name" value="CarboxyPept-like_regulatory"/>
</dbReference>
<evidence type="ECO:0000256" key="2">
    <source>
        <dbReference type="ARBA" id="ARBA00022448"/>
    </source>
</evidence>
<dbReference type="SUPFAM" id="SSF56935">
    <property type="entry name" value="Porins"/>
    <property type="match status" value="1"/>
</dbReference>
<keyword evidence="5" id="KW-0732">Signal</keyword>
<protein>
    <submittedName>
        <fullName evidence="9">Iron complex outermembrane receptor protein</fullName>
    </submittedName>
</protein>
<evidence type="ECO:0000256" key="4">
    <source>
        <dbReference type="ARBA" id="ARBA00022692"/>
    </source>
</evidence>
<accession>A0A846MSQ8</accession>
<dbReference type="EMBL" id="JAASRN010000004">
    <property type="protein sequence ID" value="NIK74664.1"/>
    <property type="molecule type" value="Genomic_DNA"/>
</dbReference>
<evidence type="ECO:0000313" key="10">
    <source>
        <dbReference type="Proteomes" id="UP000537126"/>
    </source>
</evidence>
<dbReference type="InterPro" id="IPR036942">
    <property type="entry name" value="Beta-barrel_TonB_sf"/>
</dbReference>
<evidence type="ECO:0000259" key="8">
    <source>
        <dbReference type="Pfam" id="PF07715"/>
    </source>
</evidence>
<keyword evidence="10" id="KW-1185">Reference proteome</keyword>
<evidence type="ECO:0000256" key="5">
    <source>
        <dbReference type="ARBA" id="ARBA00022729"/>
    </source>
</evidence>
<dbReference type="InterPro" id="IPR037066">
    <property type="entry name" value="Plug_dom_sf"/>
</dbReference>